<evidence type="ECO:0000259" key="5">
    <source>
        <dbReference type="PROSITE" id="PS50850"/>
    </source>
</evidence>
<sequence>MTERTLLLFALASAVVTANAYYIHPIIALVADYFEVSHAMIGMVPAFNQLALAIGIFLLLPLGDRFSNRKLCLIFVFAQVGALVMMAMAQGFALFVVGSTLLGFFTIAPYILPAYVSKRIPVNRLGHATAILTAGIIFGVLVARAGAGIVGEFLGWRAVYVIAAGLMAIVSVLLLMIMEGPQAPRPDTPKQSYLSLILSIFPIIRQHPEILLSGSLQGMSFGVFLSVWMGLGLHLTSPEMGYGVDVVGYLALLTILNLAITPVLGRWADRVGARKARFLLSILQFAGVCLLGFLGHSLWLLIIPILIMNMSGPAIDVAGRMTFLSEAPEIRTRLMTVFIVLMFTGAGIASWAGTAAYDFGGWMGNAVLALGFSLGVLILSFIGWRMRGAKDLRS</sequence>
<keyword evidence="7" id="KW-1185">Reference proteome</keyword>
<evidence type="ECO:0000256" key="1">
    <source>
        <dbReference type="ARBA" id="ARBA00022692"/>
    </source>
</evidence>
<dbReference type="InterPro" id="IPR011701">
    <property type="entry name" value="MFS"/>
</dbReference>
<feature type="transmembrane region" description="Helical" evidence="4">
    <location>
        <begin position="95"/>
        <end position="116"/>
    </location>
</feature>
<organism evidence="6 7">
    <name type="scientific">Ponticaulis profundi</name>
    <dbReference type="NCBI Taxonomy" id="2665222"/>
    <lineage>
        <taxon>Bacteria</taxon>
        <taxon>Pseudomonadati</taxon>
        <taxon>Pseudomonadota</taxon>
        <taxon>Alphaproteobacteria</taxon>
        <taxon>Hyphomonadales</taxon>
        <taxon>Hyphomonadaceae</taxon>
        <taxon>Ponticaulis</taxon>
    </lineage>
</organism>
<evidence type="ECO:0000256" key="3">
    <source>
        <dbReference type="ARBA" id="ARBA00023136"/>
    </source>
</evidence>
<dbReference type="InterPro" id="IPR020846">
    <property type="entry name" value="MFS_dom"/>
</dbReference>
<keyword evidence="3 4" id="KW-0472">Membrane</keyword>
<protein>
    <submittedName>
        <fullName evidence="6">MFS transporter</fullName>
    </submittedName>
</protein>
<feature type="transmembrane region" description="Helical" evidence="4">
    <location>
        <begin position="246"/>
        <end position="264"/>
    </location>
</feature>
<dbReference type="PANTHER" id="PTHR42910">
    <property type="entry name" value="TRANSPORTER SCO4007-RELATED"/>
    <property type="match status" value="1"/>
</dbReference>
<feature type="domain" description="Major facilitator superfamily (MFS) profile" evidence="5">
    <location>
        <begin position="5"/>
        <end position="387"/>
    </location>
</feature>
<feature type="transmembrane region" description="Helical" evidence="4">
    <location>
        <begin position="301"/>
        <end position="323"/>
    </location>
</feature>
<gene>
    <name evidence="6" type="ORF">ACFQDM_06595</name>
</gene>
<keyword evidence="1 4" id="KW-0812">Transmembrane</keyword>
<reference evidence="7" key="1">
    <citation type="journal article" date="2019" name="Int. J. Syst. Evol. Microbiol.">
        <title>The Global Catalogue of Microorganisms (GCM) 10K type strain sequencing project: providing services to taxonomists for standard genome sequencing and annotation.</title>
        <authorList>
            <consortium name="The Broad Institute Genomics Platform"/>
            <consortium name="The Broad Institute Genome Sequencing Center for Infectious Disease"/>
            <person name="Wu L."/>
            <person name="Ma J."/>
        </authorList>
    </citation>
    <scope>NUCLEOTIDE SEQUENCE [LARGE SCALE GENOMIC DNA]</scope>
    <source>
        <strain evidence="7">CGMCC-1.15741</strain>
    </source>
</reference>
<name>A0ABW1S8I9_9PROT</name>
<dbReference type="PANTHER" id="PTHR42910:SF1">
    <property type="entry name" value="MAJOR FACILITATOR SUPERFAMILY (MFS) PROFILE DOMAIN-CONTAINING PROTEIN"/>
    <property type="match status" value="1"/>
</dbReference>
<dbReference type="Pfam" id="PF07690">
    <property type="entry name" value="MFS_1"/>
    <property type="match status" value="1"/>
</dbReference>
<dbReference type="Proteomes" id="UP001596303">
    <property type="component" value="Unassembled WGS sequence"/>
</dbReference>
<dbReference type="Gene3D" id="1.20.1250.20">
    <property type="entry name" value="MFS general substrate transporter like domains"/>
    <property type="match status" value="1"/>
</dbReference>
<dbReference type="InterPro" id="IPR036259">
    <property type="entry name" value="MFS_trans_sf"/>
</dbReference>
<accession>A0ABW1S8I9</accession>
<feature type="transmembrane region" description="Helical" evidence="4">
    <location>
        <begin position="71"/>
        <end position="89"/>
    </location>
</feature>
<evidence type="ECO:0000256" key="4">
    <source>
        <dbReference type="SAM" id="Phobius"/>
    </source>
</evidence>
<dbReference type="RefSeq" id="WP_377377061.1">
    <property type="nucleotide sequence ID" value="NZ_JBHSSW010000005.1"/>
</dbReference>
<dbReference type="SUPFAM" id="SSF103473">
    <property type="entry name" value="MFS general substrate transporter"/>
    <property type="match status" value="1"/>
</dbReference>
<feature type="transmembrane region" description="Helical" evidence="4">
    <location>
        <begin position="128"/>
        <end position="150"/>
    </location>
</feature>
<feature type="transmembrane region" description="Helical" evidence="4">
    <location>
        <begin position="36"/>
        <end position="59"/>
    </location>
</feature>
<dbReference type="PROSITE" id="PS50850">
    <property type="entry name" value="MFS"/>
    <property type="match status" value="1"/>
</dbReference>
<dbReference type="EMBL" id="JBHSSW010000005">
    <property type="protein sequence ID" value="MFC6197739.1"/>
    <property type="molecule type" value="Genomic_DNA"/>
</dbReference>
<feature type="transmembrane region" description="Helical" evidence="4">
    <location>
        <begin position="156"/>
        <end position="177"/>
    </location>
</feature>
<feature type="transmembrane region" description="Helical" evidence="4">
    <location>
        <begin position="335"/>
        <end position="356"/>
    </location>
</feature>
<feature type="transmembrane region" description="Helical" evidence="4">
    <location>
        <begin position="362"/>
        <end position="384"/>
    </location>
</feature>
<proteinExistence type="predicted"/>
<feature type="transmembrane region" description="Helical" evidence="4">
    <location>
        <begin position="210"/>
        <end position="231"/>
    </location>
</feature>
<keyword evidence="2 4" id="KW-1133">Transmembrane helix</keyword>
<evidence type="ECO:0000313" key="6">
    <source>
        <dbReference type="EMBL" id="MFC6197739.1"/>
    </source>
</evidence>
<feature type="transmembrane region" description="Helical" evidence="4">
    <location>
        <begin position="276"/>
        <end position="295"/>
    </location>
</feature>
<comment type="caution">
    <text evidence="6">The sequence shown here is derived from an EMBL/GenBank/DDBJ whole genome shotgun (WGS) entry which is preliminary data.</text>
</comment>
<evidence type="ECO:0000313" key="7">
    <source>
        <dbReference type="Proteomes" id="UP001596303"/>
    </source>
</evidence>
<evidence type="ECO:0000256" key="2">
    <source>
        <dbReference type="ARBA" id="ARBA00022989"/>
    </source>
</evidence>